<keyword evidence="2" id="KW-0472">Membrane</keyword>
<keyword evidence="2" id="KW-0812">Transmembrane</keyword>
<keyword evidence="2" id="KW-1133">Transmembrane helix</keyword>
<dbReference type="OrthoDB" id="3546893at2759"/>
<feature type="compositionally biased region" description="Basic and acidic residues" evidence="1">
    <location>
        <begin position="1143"/>
        <end position="1153"/>
    </location>
</feature>
<evidence type="ECO:0000256" key="1">
    <source>
        <dbReference type="SAM" id="MobiDB-lite"/>
    </source>
</evidence>
<feature type="transmembrane region" description="Helical" evidence="2">
    <location>
        <begin position="20"/>
        <end position="42"/>
    </location>
</feature>
<feature type="region of interest" description="Disordered" evidence="1">
    <location>
        <begin position="307"/>
        <end position="349"/>
    </location>
</feature>
<feature type="region of interest" description="Disordered" evidence="1">
    <location>
        <begin position="482"/>
        <end position="532"/>
    </location>
</feature>
<evidence type="ECO:0000313" key="3">
    <source>
        <dbReference type="EMBL" id="KAH7135475.1"/>
    </source>
</evidence>
<feature type="compositionally biased region" description="Pro residues" evidence="1">
    <location>
        <begin position="916"/>
        <end position="929"/>
    </location>
</feature>
<feature type="compositionally biased region" description="Polar residues" evidence="1">
    <location>
        <begin position="377"/>
        <end position="397"/>
    </location>
</feature>
<feature type="compositionally biased region" description="Low complexity" evidence="1">
    <location>
        <begin position="898"/>
        <end position="915"/>
    </location>
</feature>
<feature type="region of interest" description="Disordered" evidence="1">
    <location>
        <begin position="375"/>
        <end position="406"/>
    </location>
</feature>
<comment type="caution">
    <text evidence="3">The sequence shown here is derived from an EMBL/GenBank/DDBJ whole genome shotgun (WGS) entry which is preliminary data.</text>
</comment>
<feature type="compositionally biased region" description="Low complexity" evidence="1">
    <location>
        <begin position="1161"/>
        <end position="1172"/>
    </location>
</feature>
<feature type="compositionally biased region" description="Polar residues" evidence="1">
    <location>
        <begin position="1107"/>
        <end position="1128"/>
    </location>
</feature>
<feature type="compositionally biased region" description="Polar residues" evidence="1">
    <location>
        <begin position="325"/>
        <end position="349"/>
    </location>
</feature>
<feature type="region of interest" description="Disordered" evidence="1">
    <location>
        <begin position="166"/>
        <end position="254"/>
    </location>
</feature>
<dbReference type="Proteomes" id="UP000700596">
    <property type="component" value="Unassembled WGS sequence"/>
</dbReference>
<dbReference type="AlphaFoldDB" id="A0A9P9ECP8"/>
<keyword evidence="4" id="KW-1185">Reference proteome</keyword>
<feature type="region of interest" description="Disordered" evidence="1">
    <location>
        <begin position="1059"/>
        <end position="1079"/>
    </location>
</feature>
<evidence type="ECO:0000256" key="2">
    <source>
        <dbReference type="SAM" id="Phobius"/>
    </source>
</evidence>
<feature type="region of interest" description="Disordered" evidence="1">
    <location>
        <begin position="951"/>
        <end position="989"/>
    </location>
</feature>
<dbReference type="EMBL" id="JAGMWT010000002">
    <property type="protein sequence ID" value="KAH7135475.1"/>
    <property type="molecule type" value="Genomic_DNA"/>
</dbReference>
<feature type="compositionally biased region" description="Basic and acidic residues" evidence="1">
    <location>
        <begin position="974"/>
        <end position="989"/>
    </location>
</feature>
<feature type="compositionally biased region" description="Low complexity" evidence="1">
    <location>
        <begin position="487"/>
        <end position="499"/>
    </location>
</feature>
<reference evidence="3" key="1">
    <citation type="journal article" date="2021" name="Nat. Commun.">
        <title>Genetic determinants of endophytism in the Arabidopsis root mycobiome.</title>
        <authorList>
            <person name="Mesny F."/>
            <person name="Miyauchi S."/>
            <person name="Thiergart T."/>
            <person name="Pickel B."/>
            <person name="Atanasova L."/>
            <person name="Karlsson M."/>
            <person name="Huettel B."/>
            <person name="Barry K.W."/>
            <person name="Haridas S."/>
            <person name="Chen C."/>
            <person name="Bauer D."/>
            <person name="Andreopoulos W."/>
            <person name="Pangilinan J."/>
            <person name="LaButti K."/>
            <person name="Riley R."/>
            <person name="Lipzen A."/>
            <person name="Clum A."/>
            <person name="Drula E."/>
            <person name="Henrissat B."/>
            <person name="Kohler A."/>
            <person name="Grigoriev I.V."/>
            <person name="Martin F.M."/>
            <person name="Hacquard S."/>
        </authorList>
    </citation>
    <scope>NUCLEOTIDE SEQUENCE</scope>
    <source>
        <strain evidence="3">MPI-CAGE-CH-0243</strain>
    </source>
</reference>
<gene>
    <name evidence="3" type="ORF">B0J11DRAFT_564807</name>
</gene>
<organism evidence="3 4">
    <name type="scientific">Dendryphion nanum</name>
    <dbReference type="NCBI Taxonomy" id="256645"/>
    <lineage>
        <taxon>Eukaryota</taxon>
        <taxon>Fungi</taxon>
        <taxon>Dikarya</taxon>
        <taxon>Ascomycota</taxon>
        <taxon>Pezizomycotina</taxon>
        <taxon>Dothideomycetes</taxon>
        <taxon>Pleosporomycetidae</taxon>
        <taxon>Pleosporales</taxon>
        <taxon>Torulaceae</taxon>
        <taxon>Dendryphion</taxon>
    </lineage>
</organism>
<evidence type="ECO:0000313" key="4">
    <source>
        <dbReference type="Proteomes" id="UP000700596"/>
    </source>
</evidence>
<feature type="compositionally biased region" description="Low complexity" evidence="1">
    <location>
        <begin position="191"/>
        <end position="201"/>
    </location>
</feature>
<proteinExistence type="predicted"/>
<feature type="compositionally biased region" description="Polar residues" evidence="1">
    <location>
        <begin position="884"/>
        <end position="894"/>
    </location>
</feature>
<protein>
    <submittedName>
        <fullName evidence="3">Uncharacterized protein</fullName>
    </submittedName>
</protein>
<feature type="compositionally biased region" description="Polar residues" evidence="1">
    <location>
        <begin position="209"/>
        <end position="223"/>
    </location>
</feature>
<feature type="compositionally biased region" description="Low complexity" evidence="1">
    <location>
        <begin position="310"/>
        <end position="324"/>
    </location>
</feature>
<feature type="region of interest" description="Disordered" evidence="1">
    <location>
        <begin position="1097"/>
        <end position="1187"/>
    </location>
</feature>
<accession>A0A9P9ECP8</accession>
<sequence>MAPLKQRTTGATELSSTALAAILTGVGVVLLALFICLTLLLVKAIRTHKRLIAELEERGVEIEQVKAARKSKKQSLTKPRAVLRRTKILPFNKQTGWDALPSAETINILSSSSSIRHYAPPKPAGFVSKSSRLSWPFSARRRSSSKAIHMRKIRVPILSTVIESPKPSPLVPVLGGGHLGGEPRSPRKSQSRPSSDQSLLQHHPAFRNMFTSGNREDSCTSTPEPLRRSLTAKPTIKTSMRVRPNRSKSVTEVHSTAENAEMFLPERPKHHARSASICSQSSGKVPNAPMPLLPLEVARIKNEARRRSLLSRSPSQSSILSRESVNSSILVTQPSPTLSNPTNVRAQNLNKKRDWRSSRIVGPRPFRDTLILHGKNQRSQSSIKSSTARLSSVTAPTTHPLRNGYGNSTLTASSSLQSVKVNVAESVTLNKVSSPACSPLTVRSYTTPRRKSGSLVTVYGSPEERRRAASIFRNISGSNSALERQLSQASTQASSTRSSNGNPFQWDPTPLSSGKPSALKGSPSARKGHRRQNCVRISLAPTILGPPSPSPVMNDIQEEPSSAESAKWRSVGSGFSSTRSLPRPPSTSVFAPELKITGTSIRASSTPSSPTFSMANYDRGLGGLSVISYRPSGFPRISTTESNRYSNGSVFSIPEFPSPGHGMVIVDFNGNPPPSFALSRPSNEYSDDARRQDSPIIPSSLFKAFPNKMLPSRERLILADEYDPERPSLVFQTPMTRSASGSFSSPFSPTQEQYLSSTKRTCEETRHEMNDSPPCSPKTDRPNPFLSHVQQHSFPQHSSQHSIISEEDPVDSIDPMVCTKEDPFSYLNSGVGDYQTSIVSPKSSTLNTMIFSTTFNSANSMFAPLLEAAFPSSHTVADGGCHTPTLSRSQTQSRCDLPSISIQSSPSSVYSNPSPMSSPSPSPIPPCSPRPVHAQLPMLALNLSNMPILSPSLHGPRASPPRPLRSSIQKLRRMNSDAEKKGAEKSGKAERMYLRLGRENSIVPPGDESWLDELEDEGSTFNEEKQRQLITNVLDDWEEEATILKLGDTQRSHYSDTIVGASPETEKPRPALRPDYPPPQTVIGHRSSSIWEDGEIFWQSTPPTPHSAPNSPNKPRNTFLPLSSSPIAHSTPPPLSTYRPSRKRDFQVAKDEENSSNTQVTTGTGASPTSPTRRIAGNRYRTRSALGISTPNVRINILPPSGSVHGTPGSLYDADGFLRA</sequence>
<feature type="region of interest" description="Disordered" evidence="1">
    <location>
        <begin position="881"/>
        <end position="931"/>
    </location>
</feature>
<name>A0A9P9ECP8_9PLEO</name>